<dbReference type="Pfam" id="PF01594">
    <property type="entry name" value="AI-2E_transport"/>
    <property type="match status" value="1"/>
</dbReference>
<evidence type="ECO:0000256" key="4">
    <source>
        <dbReference type="ARBA" id="ARBA00022475"/>
    </source>
</evidence>
<dbReference type="InterPro" id="IPR002549">
    <property type="entry name" value="AI-2E-like"/>
</dbReference>
<keyword evidence="6 8" id="KW-1133">Transmembrane helix</keyword>
<keyword evidence="5 8" id="KW-0812">Transmembrane</keyword>
<feature type="transmembrane region" description="Helical" evidence="8">
    <location>
        <begin position="353"/>
        <end position="380"/>
    </location>
</feature>
<keyword evidence="7 8" id="KW-0472">Membrane</keyword>
<gene>
    <name evidence="9" type="ORF">CRI94_12215</name>
</gene>
<name>A0A2A8CWA2_9BACT</name>
<evidence type="ECO:0000256" key="5">
    <source>
        <dbReference type="ARBA" id="ARBA00022692"/>
    </source>
</evidence>
<dbReference type="PANTHER" id="PTHR21716:SF53">
    <property type="entry name" value="PERMEASE PERM-RELATED"/>
    <property type="match status" value="1"/>
</dbReference>
<dbReference type="GO" id="GO:0005886">
    <property type="term" value="C:plasma membrane"/>
    <property type="evidence" value="ECO:0007669"/>
    <property type="project" value="UniProtKB-SubCell"/>
</dbReference>
<evidence type="ECO:0000256" key="3">
    <source>
        <dbReference type="ARBA" id="ARBA00022448"/>
    </source>
</evidence>
<sequence>MTAFETVLIAGGVVLFLVLLYEMEVPSQDGSFLNPLLVSVAGLIMLWPLRRHQTVRALLFSGGMLVLLWTMNQVAGILVMFVGVYLMAYLLNPAVTVLRDSYRVPRWLSSLIAAMIAVGVVVLFVLLLAPNIANQIEAFSDRVVGGVDSLRAWLASSTVLDSLEQAGVIEKQEAIGQAQQFIQEQARQLPEAAQRLARSLGSLLSFVTVLALVPVLFFYTLKDYPSIRDAIIGLFPTASGRRDYLVEAGSIVGRYLRGQLVISAIAAFNVSVFLYIFDIPFWLLIGLMAGVLNFIPNLGAIATMIIGGVIALIFGGWIKALILVAVLLGQGLLEQSLLTPNIMSYQVGLHPVLVLFSLLVFGSFLGIFGLLIAVPATAILTTAYRAYREELTLELSDYGTPDEAKGQGSKPLI</sequence>
<feature type="transmembrane region" description="Helical" evidence="8">
    <location>
        <begin position="283"/>
        <end position="302"/>
    </location>
</feature>
<dbReference type="PANTHER" id="PTHR21716">
    <property type="entry name" value="TRANSMEMBRANE PROTEIN"/>
    <property type="match status" value="1"/>
</dbReference>
<evidence type="ECO:0000313" key="9">
    <source>
        <dbReference type="EMBL" id="PEN12972.1"/>
    </source>
</evidence>
<evidence type="ECO:0000256" key="6">
    <source>
        <dbReference type="ARBA" id="ARBA00022989"/>
    </source>
</evidence>
<feature type="transmembrane region" description="Helical" evidence="8">
    <location>
        <begin position="260"/>
        <end position="277"/>
    </location>
</feature>
<evidence type="ECO:0000256" key="8">
    <source>
        <dbReference type="SAM" id="Phobius"/>
    </source>
</evidence>
<proteinExistence type="inferred from homology"/>
<feature type="transmembrane region" description="Helical" evidence="8">
    <location>
        <begin position="7"/>
        <end position="24"/>
    </location>
</feature>
<protein>
    <submittedName>
        <fullName evidence="9">AI-2E family transporter</fullName>
    </submittedName>
</protein>
<comment type="caution">
    <text evidence="9">The sequence shown here is derived from an EMBL/GenBank/DDBJ whole genome shotgun (WGS) entry which is preliminary data.</text>
</comment>
<evidence type="ECO:0000256" key="2">
    <source>
        <dbReference type="ARBA" id="ARBA00009773"/>
    </source>
</evidence>
<evidence type="ECO:0000256" key="1">
    <source>
        <dbReference type="ARBA" id="ARBA00004651"/>
    </source>
</evidence>
<feature type="transmembrane region" description="Helical" evidence="8">
    <location>
        <begin position="107"/>
        <end position="129"/>
    </location>
</feature>
<feature type="transmembrane region" description="Helical" evidence="8">
    <location>
        <begin position="30"/>
        <end position="47"/>
    </location>
</feature>
<dbReference type="EMBL" id="PDEQ01000006">
    <property type="protein sequence ID" value="PEN12972.1"/>
    <property type="molecule type" value="Genomic_DNA"/>
</dbReference>
<feature type="transmembrane region" description="Helical" evidence="8">
    <location>
        <begin position="309"/>
        <end position="333"/>
    </location>
</feature>
<organism evidence="9 10">
    <name type="scientific">Longibacter salinarum</name>
    <dbReference type="NCBI Taxonomy" id="1850348"/>
    <lineage>
        <taxon>Bacteria</taxon>
        <taxon>Pseudomonadati</taxon>
        <taxon>Rhodothermota</taxon>
        <taxon>Rhodothermia</taxon>
        <taxon>Rhodothermales</taxon>
        <taxon>Salisaetaceae</taxon>
        <taxon>Longibacter</taxon>
    </lineage>
</organism>
<reference evidence="9 10" key="1">
    <citation type="submission" date="2017-10" db="EMBL/GenBank/DDBJ databases">
        <title>Draft genome of Longibacter Salinarum.</title>
        <authorList>
            <person name="Goh K.M."/>
            <person name="Shamsir M.S."/>
            <person name="Lim S.W."/>
        </authorList>
    </citation>
    <scope>NUCLEOTIDE SEQUENCE [LARGE SCALE GENOMIC DNA]</scope>
    <source>
        <strain evidence="9 10">KCTC 52045</strain>
    </source>
</reference>
<comment type="similarity">
    <text evidence="2">Belongs to the autoinducer-2 exporter (AI-2E) (TC 2.A.86) family.</text>
</comment>
<dbReference type="GO" id="GO:0055085">
    <property type="term" value="P:transmembrane transport"/>
    <property type="evidence" value="ECO:0007669"/>
    <property type="project" value="TreeGrafter"/>
</dbReference>
<dbReference type="AlphaFoldDB" id="A0A2A8CWA2"/>
<keyword evidence="4" id="KW-1003">Cell membrane</keyword>
<evidence type="ECO:0000313" key="10">
    <source>
        <dbReference type="Proteomes" id="UP000220102"/>
    </source>
</evidence>
<dbReference type="Proteomes" id="UP000220102">
    <property type="component" value="Unassembled WGS sequence"/>
</dbReference>
<accession>A0A2A8CWA2</accession>
<keyword evidence="10" id="KW-1185">Reference proteome</keyword>
<dbReference type="OrthoDB" id="1493255at2"/>
<comment type="subcellular location">
    <subcellularLocation>
        <location evidence="1">Cell membrane</location>
        <topology evidence="1">Multi-pass membrane protein</topology>
    </subcellularLocation>
</comment>
<feature type="transmembrane region" description="Helical" evidence="8">
    <location>
        <begin position="200"/>
        <end position="221"/>
    </location>
</feature>
<evidence type="ECO:0000256" key="7">
    <source>
        <dbReference type="ARBA" id="ARBA00023136"/>
    </source>
</evidence>
<keyword evidence="3" id="KW-0813">Transport</keyword>